<dbReference type="InterPro" id="IPR009075">
    <property type="entry name" value="AcylCo_DH/oxidase_C"/>
</dbReference>
<dbReference type="Proteomes" id="UP000276254">
    <property type="component" value="Plasmid unnamed1"/>
</dbReference>
<reference evidence="5 6" key="1">
    <citation type="submission" date="2018-09" db="EMBL/GenBank/DDBJ databases">
        <title>Sphingomonas peninsula sp. nov., isolated from fildes peninsula, Antarctic soil.</title>
        <authorList>
            <person name="Yingchao G."/>
        </authorList>
    </citation>
    <scope>NUCLEOTIDE SEQUENCE [LARGE SCALE GENOMIC DNA]</scope>
    <source>
        <strain evidence="5 6">YZ-8</strain>
        <plasmid evidence="5 6">unnamed1</plasmid>
    </source>
</reference>
<name>A0A494TCU6_SPHPE</name>
<evidence type="ECO:0000256" key="3">
    <source>
        <dbReference type="ARBA" id="ARBA00023002"/>
    </source>
</evidence>
<keyword evidence="2" id="KW-0274">FAD</keyword>
<dbReference type="PANTHER" id="PTHR43884">
    <property type="entry name" value="ACYL-COA DEHYDROGENASE"/>
    <property type="match status" value="1"/>
</dbReference>
<evidence type="ECO:0000313" key="6">
    <source>
        <dbReference type="Proteomes" id="UP000276254"/>
    </source>
</evidence>
<dbReference type="EMBL" id="CP032828">
    <property type="protein sequence ID" value="AYJ85074.1"/>
    <property type="molecule type" value="Genomic_DNA"/>
</dbReference>
<keyword evidence="6" id="KW-1185">Reference proteome</keyword>
<geneLocation type="plasmid" evidence="5">
    <name>unnamed1</name>
</geneLocation>
<keyword evidence="3" id="KW-0560">Oxidoreductase</keyword>
<evidence type="ECO:0000256" key="2">
    <source>
        <dbReference type="ARBA" id="ARBA00022827"/>
    </source>
</evidence>
<dbReference type="Pfam" id="PF00441">
    <property type="entry name" value="Acyl-CoA_dh_1"/>
    <property type="match status" value="1"/>
</dbReference>
<dbReference type="OrthoDB" id="2450120at2"/>
<sequence>MDMELTGEQQLLVDAVETLGTRWQTMPPGHERDYAFYAADLQAALAEGGFLRAGLDMGMLEAGLVALEVSRLPVVTSIGASALVSAALLGDVFSGPVAIITSDWRKPQRLLPVAAYALVLRDDRALLLDMAGVTVEAVSSIYGYPYGRLAVEPDWSSARDLGEGSGALLQQWARVALACESAGAAQSAVRITVDHVKERFAFGRAIGSYQAVQHRLAQCYQISRGMRFLALHAAWSGDPVGADIAATYAQDHVNKLAFDLHQFSGGMGVTCEYQLHFFSYRLRALQAELGGADGAATAVYDRLWKTAA</sequence>
<evidence type="ECO:0000259" key="4">
    <source>
        <dbReference type="Pfam" id="PF00441"/>
    </source>
</evidence>
<evidence type="ECO:0000313" key="5">
    <source>
        <dbReference type="EMBL" id="AYJ85074.1"/>
    </source>
</evidence>
<dbReference type="RefSeq" id="WP_121151299.1">
    <property type="nucleotide sequence ID" value="NZ_CP032828.1"/>
</dbReference>
<dbReference type="PANTHER" id="PTHR43884:SF20">
    <property type="entry name" value="ACYL-COA DEHYDROGENASE FADE28"/>
    <property type="match status" value="1"/>
</dbReference>
<keyword evidence="1" id="KW-0285">Flavoprotein</keyword>
<dbReference type="Gene3D" id="1.20.140.10">
    <property type="entry name" value="Butyryl-CoA Dehydrogenase, subunit A, domain 3"/>
    <property type="match status" value="1"/>
</dbReference>
<accession>A0A494TCU6</accession>
<evidence type="ECO:0000256" key="1">
    <source>
        <dbReference type="ARBA" id="ARBA00022630"/>
    </source>
</evidence>
<dbReference type="InterPro" id="IPR036250">
    <property type="entry name" value="AcylCo_DH-like_C"/>
</dbReference>
<feature type="domain" description="Acyl-CoA dehydrogenase/oxidase C-terminal" evidence="4">
    <location>
        <begin position="172"/>
        <end position="286"/>
    </location>
</feature>
<keyword evidence="5" id="KW-0614">Plasmid</keyword>
<proteinExistence type="predicted"/>
<gene>
    <name evidence="5" type="ORF">D3Y57_03275</name>
</gene>
<dbReference type="KEGG" id="spha:D3Y57_03275"/>
<dbReference type="GO" id="GO:0003995">
    <property type="term" value="F:acyl-CoA dehydrogenase activity"/>
    <property type="evidence" value="ECO:0007669"/>
    <property type="project" value="TreeGrafter"/>
</dbReference>
<dbReference type="AlphaFoldDB" id="A0A494TCU6"/>
<organism evidence="5 6">
    <name type="scientific">Sphingomonas paeninsulae</name>
    <dbReference type="NCBI Taxonomy" id="2319844"/>
    <lineage>
        <taxon>Bacteria</taxon>
        <taxon>Pseudomonadati</taxon>
        <taxon>Pseudomonadota</taxon>
        <taxon>Alphaproteobacteria</taxon>
        <taxon>Sphingomonadales</taxon>
        <taxon>Sphingomonadaceae</taxon>
        <taxon>Sphingomonas</taxon>
    </lineage>
</organism>
<protein>
    <recommendedName>
        <fullName evidence="4">Acyl-CoA dehydrogenase/oxidase C-terminal domain-containing protein</fullName>
    </recommendedName>
</protein>
<dbReference type="GeneID" id="39491618"/>
<dbReference type="SUPFAM" id="SSF47203">
    <property type="entry name" value="Acyl-CoA dehydrogenase C-terminal domain-like"/>
    <property type="match status" value="1"/>
</dbReference>